<dbReference type="Proteomes" id="UP000006876">
    <property type="component" value="Chromosome"/>
</dbReference>
<dbReference type="HOGENOM" id="CLU_2839618_0_0_4"/>
<dbReference type="KEGG" id="axy:AXYL_04046"/>
<dbReference type="STRING" id="762376.AXYL_04046"/>
<proteinExistence type="predicted"/>
<dbReference type="RefSeq" id="WP_013394677.1">
    <property type="nucleotide sequence ID" value="NC_014640.1"/>
</dbReference>
<evidence type="ECO:0000313" key="1">
    <source>
        <dbReference type="EMBL" id="ADP17366.1"/>
    </source>
</evidence>
<name>E3HTS6_ACHXA</name>
<evidence type="ECO:0000313" key="2">
    <source>
        <dbReference type="Proteomes" id="UP000006876"/>
    </source>
</evidence>
<dbReference type="EMBL" id="CP002287">
    <property type="protein sequence ID" value="ADP17366.1"/>
    <property type="molecule type" value="Genomic_DNA"/>
</dbReference>
<dbReference type="PATRIC" id="fig|762376.5.peg.4049"/>
<protein>
    <submittedName>
        <fullName evidence="1">Uncharacterized protein</fullName>
    </submittedName>
</protein>
<dbReference type="AlphaFoldDB" id="E3HTS6"/>
<gene>
    <name evidence="1" type="ordered locus">AXYL_04046</name>
</gene>
<accession>E3HTS6</accession>
<organism evidence="1 2">
    <name type="scientific">Achromobacter xylosoxidans (strain A8)</name>
    <dbReference type="NCBI Taxonomy" id="762376"/>
    <lineage>
        <taxon>Bacteria</taxon>
        <taxon>Pseudomonadati</taxon>
        <taxon>Pseudomonadota</taxon>
        <taxon>Betaproteobacteria</taxon>
        <taxon>Burkholderiales</taxon>
        <taxon>Alcaligenaceae</taxon>
        <taxon>Achromobacter</taxon>
    </lineage>
</organism>
<reference evidence="1 2" key="1">
    <citation type="journal article" date="2011" name="J. Bacteriol.">
        <title>Complete genome sequence of the haloaromatic acid-degrading bacterium Achromobacter xylosoxidans A8.</title>
        <authorList>
            <person name="Strnad H."/>
            <person name="Ridl J."/>
            <person name="Paces J."/>
            <person name="Kolar M."/>
            <person name="Vlcek C."/>
            <person name="Paces V."/>
        </authorList>
    </citation>
    <scope>NUCLEOTIDE SEQUENCE [LARGE SCALE GENOMIC DNA]</scope>
    <source>
        <strain evidence="1 2">A8</strain>
    </source>
</reference>
<sequence length="65" mass="7497">MSASLKLCRRIYRLAESRGHAFDANTYLSLRGEGWAADDALMYARRAYCGQAKAYRPRQLRPDWA</sequence>